<evidence type="ECO:0000256" key="4">
    <source>
        <dbReference type="SAM" id="MobiDB-lite"/>
    </source>
</evidence>
<dbReference type="STRING" id="2656787.A0A370U3B4"/>
<reference evidence="6 7" key="1">
    <citation type="journal article" date="2018" name="IMA Fungus">
        <title>IMA Genome-F 9: Draft genome sequence of Annulohypoxylon stygium, Aspergillus mulundensis, Berkeleyomyces basicola (syn. Thielaviopsis basicola), Ceratocystis smalleyi, two Cercospora beticola strains, Coleophoma cylindrospora, Fusarium fracticaudum, Phialophora cf. hyalina, and Morchella septimelata.</title>
        <authorList>
            <person name="Wingfield B.D."/>
            <person name="Bills G.F."/>
            <person name="Dong Y."/>
            <person name="Huang W."/>
            <person name="Nel W.J."/>
            <person name="Swalarsk-Parry B.S."/>
            <person name="Vaghefi N."/>
            <person name="Wilken P.M."/>
            <person name="An Z."/>
            <person name="de Beer Z.W."/>
            <person name="De Vos L."/>
            <person name="Chen L."/>
            <person name="Duong T.A."/>
            <person name="Gao Y."/>
            <person name="Hammerbacher A."/>
            <person name="Kikkert J.R."/>
            <person name="Li Y."/>
            <person name="Li H."/>
            <person name="Li K."/>
            <person name="Li Q."/>
            <person name="Liu X."/>
            <person name="Ma X."/>
            <person name="Naidoo K."/>
            <person name="Pethybridge S.J."/>
            <person name="Sun J."/>
            <person name="Steenkamp E.T."/>
            <person name="van der Nest M.A."/>
            <person name="van Wyk S."/>
            <person name="Wingfield M.J."/>
            <person name="Xiong C."/>
            <person name="Yue Q."/>
            <person name="Zhang X."/>
        </authorList>
    </citation>
    <scope>NUCLEOTIDE SEQUENCE [LARGE SCALE GENOMIC DNA]</scope>
    <source>
        <strain evidence="6 7">BP 5553</strain>
    </source>
</reference>
<dbReference type="GO" id="GO:1990904">
    <property type="term" value="C:ribonucleoprotein complex"/>
    <property type="evidence" value="ECO:0007669"/>
    <property type="project" value="UniProtKB-KW"/>
</dbReference>
<dbReference type="Gene3D" id="3.10.430.100">
    <property type="entry name" value="Ribosomal protein L9, C-terminal domain"/>
    <property type="match status" value="1"/>
</dbReference>
<evidence type="ECO:0000313" key="7">
    <source>
        <dbReference type="Proteomes" id="UP000254866"/>
    </source>
</evidence>
<protein>
    <recommendedName>
        <fullName evidence="5">Ribosomal protein L9 domain-containing protein</fullName>
    </recommendedName>
</protein>
<accession>A0A370U3B4</accession>
<feature type="region of interest" description="Disordered" evidence="4">
    <location>
        <begin position="182"/>
        <end position="204"/>
    </location>
</feature>
<proteinExistence type="inferred from homology"/>
<feature type="domain" description="Ribosomal protein L9" evidence="5">
    <location>
        <begin position="51"/>
        <end position="94"/>
    </location>
</feature>
<dbReference type="GO" id="GO:0005840">
    <property type="term" value="C:ribosome"/>
    <property type="evidence" value="ECO:0007669"/>
    <property type="project" value="UniProtKB-KW"/>
</dbReference>
<feature type="region of interest" description="Disordered" evidence="4">
    <location>
        <begin position="112"/>
        <end position="136"/>
    </location>
</feature>
<dbReference type="InterPro" id="IPR036935">
    <property type="entry name" value="Ribosomal_bL9_N_sf"/>
</dbReference>
<dbReference type="Pfam" id="PF01281">
    <property type="entry name" value="Ribosomal_L9_N"/>
    <property type="match status" value="1"/>
</dbReference>
<dbReference type="AlphaFoldDB" id="A0A370U3B4"/>
<comment type="caution">
    <text evidence="6">The sequence shown here is derived from an EMBL/GenBank/DDBJ whole genome shotgun (WGS) entry which is preliminary data.</text>
</comment>
<dbReference type="PANTHER" id="PTHR21368">
    <property type="entry name" value="50S RIBOSOMAL PROTEIN L9"/>
    <property type="match status" value="1"/>
</dbReference>
<dbReference type="InterPro" id="IPR036791">
    <property type="entry name" value="Ribosomal_bL9_C_sf"/>
</dbReference>
<dbReference type="InterPro" id="IPR000244">
    <property type="entry name" value="Ribosomal_bL9"/>
</dbReference>
<dbReference type="GO" id="GO:0006412">
    <property type="term" value="P:translation"/>
    <property type="evidence" value="ECO:0007669"/>
    <property type="project" value="InterPro"/>
</dbReference>
<dbReference type="OrthoDB" id="5555409at2759"/>
<keyword evidence="2" id="KW-0689">Ribosomal protein</keyword>
<gene>
    <name evidence="6" type="ORF">BP5553_02202</name>
</gene>
<dbReference type="GeneID" id="43595051"/>
<sequence>MASPLITRSPQCISCLRRTVAGLGERRLFPAGQQIRGKKYAPKGTNKVNALLLKDVKGYGKKGTVMSVAPGVMRNQWYPRKLAEYVTDARLAELGLKKEDIVERGNIQTAEEAVSSTMQAEADSDAGTTANDPLATLDPIQEPVEPVEPAAPEPLTPEQATSILTRLLVPTVEFHRTPIPTSHLAPKKLSPSLPANAAVSGSGRGAQIPQNASIYGSVSTADIAADINTILAGNEEGAGIILSPEDISFVKEAEEKDRIKHLGTFEIDIRLRGAPSAIRRTIKVSALA</sequence>
<keyword evidence="3" id="KW-0687">Ribonucleoprotein</keyword>
<dbReference type="GO" id="GO:0003735">
    <property type="term" value="F:structural constituent of ribosome"/>
    <property type="evidence" value="ECO:0007669"/>
    <property type="project" value="InterPro"/>
</dbReference>
<evidence type="ECO:0000313" key="6">
    <source>
        <dbReference type="EMBL" id="RDL42223.1"/>
    </source>
</evidence>
<dbReference type="InterPro" id="IPR009027">
    <property type="entry name" value="Ribosomal_bL9/RNase_H1_N"/>
</dbReference>
<evidence type="ECO:0000259" key="5">
    <source>
        <dbReference type="Pfam" id="PF01281"/>
    </source>
</evidence>
<evidence type="ECO:0000256" key="2">
    <source>
        <dbReference type="ARBA" id="ARBA00022980"/>
    </source>
</evidence>
<dbReference type="EMBL" id="NPIC01000001">
    <property type="protein sequence ID" value="RDL42223.1"/>
    <property type="molecule type" value="Genomic_DNA"/>
</dbReference>
<organism evidence="6 7">
    <name type="scientific">Venustampulla echinocandica</name>
    <dbReference type="NCBI Taxonomy" id="2656787"/>
    <lineage>
        <taxon>Eukaryota</taxon>
        <taxon>Fungi</taxon>
        <taxon>Dikarya</taxon>
        <taxon>Ascomycota</taxon>
        <taxon>Pezizomycotina</taxon>
        <taxon>Leotiomycetes</taxon>
        <taxon>Helotiales</taxon>
        <taxon>Pleuroascaceae</taxon>
        <taxon>Venustampulla</taxon>
    </lineage>
</organism>
<dbReference type="RefSeq" id="XP_031874879.1">
    <property type="nucleotide sequence ID" value="XM_032010825.1"/>
</dbReference>
<dbReference type="InterPro" id="IPR020070">
    <property type="entry name" value="Ribosomal_bL9_N"/>
</dbReference>
<comment type="similarity">
    <text evidence="1">Belongs to the bacterial ribosomal protein bL9 family.</text>
</comment>
<name>A0A370U3B4_9HELO</name>
<evidence type="ECO:0000256" key="1">
    <source>
        <dbReference type="ARBA" id="ARBA00010605"/>
    </source>
</evidence>
<evidence type="ECO:0000256" key="3">
    <source>
        <dbReference type="ARBA" id="ARBA00023274"/>
    </source>
</evidence>
<keyword evidence="7" id="KW-1185">Reference proteome</keyword>
<dbReference type="Gene3D" id="3.40.5.10">
    <property type="entry name" value="Ribosomal protein L9, N-terminal domain"/>
    <property type="match status" value="1"/>
</dbReference>
<dbReference type="SUPFAM" id="SSF55658">
    <property type="entry name" value="L9 N-domain-like"/>
    <property type="match status" value="1"/>
</dbReference>
<dbReference type="Proteomes" id="UP000254866">
    <property type="component" value="Unassembled WGS sequence"/>
</dbReference>